<dbReference type="PANTHER" id="PTHR30146:SF148">
    <property type="entry name" value="HTH-TYPE TRANSCRIPTIONAL REPRESSOR PURR-RELATED"/>
    <property type="match status" value="1"/>
</dbReference>
<dbReference type="AlphaFoldDB" id="B8IX65"/>
<evidence type="ECO:0000256" key="1">
    <source>
        <dbReference type="ARBA" id="ARBA00022491"/>
    </source>
</evidence>
<keyword evidence="1" id="KW-0678">Repressor</keyword>
<evidence type="ECO:0000256" key="4">
    <source>
        <dbReference type="ARBA" id="ARBA00023163"/>
    </source>
</evidence>
<evidence type="ECO:0000313" key="7">
    <source>
        <dbReference type="Proteomes" id="UP000008207"/>
    </source>
</evidence>
<keyword evidence="4" id="KW-0804">Transcription</keyword>
<accession>B8IX65</accession>
<dbReference type="KEGG" id="mno:Mnod_8123"/>
<evidence type="ECO:0000313" key="6">
    <source>
        <dbReference type="EMBL" id="ACL63106.1"/>
    </source>
</evidence>
<dbReference type="Gene3D" id="1.10.260.40">
    <property type="entry name" value="lambda repressor-like DNA-binding domains"/>
    <property type="match status" value="1"/>
</dbReference>
<sequence length="358" mass="38801">MEIAGGPNEGRPQDARSTLADIARESGVSKATVSLVLRNHPSIPERTRQRVLHAAEQLGYVYNRGAASLRSAQTHLIGLAVNDLTNPYFAEITAAIEDVLTTQNRIVIMSNTGESVERQSAFAASVREYNVDGLLLVPARGTDATFVDLLRSWRLPFVMVSRSVPGAETDLVQADHRAGTLAATEHLVGLGHRRIGFIGLNTDISTGRERLEGYQLALARSGIEYEPQLVLSGPATRDEGMAQLFALLDLPEPPTAAVCFNDVVAFGAMLGLRARNLTPGADFSIFGFDDIAEATLWRPALTSVSVPRKLIGQTAAELLLRRIGQIDAPAKVVLLPTELVVRDTTSRPALRGRRARRR</sequence>
<protein>
    <submittedName>
        <fullName evidence="6">Transcriptional regulator, LacI family</fullName>
        <ecNumber evidence="6">5.1.1.1</ecNumber>
    </submittedName>
</protein>
<geneLocation type="plasmid" evidence="6 7">
    <name>pMNOD02</name>
</geneLocation>
<keyword evidence="3" id="KW-0238">DNA-binding</keyword>
<organism evidence="6 7">
    <name type="scientific">Methylobacterium nodulans (strain LMG 21967 / CNCM I-2342 / ORS 2060)</name>
    <dbReference type="NCBI Taxonomy" id="460265"/>
    <lineage>
        <taxon>Bacteria</taxon>
        <taxon>Pseudomonadati</taxon>
        <taxon>Pseudomonadota</taxon>
        <taxon>Alphaproteobacteria</taxon>
        <taxon>Hyphomicrobiales</taxon>
        <taxon>Methylobacteriaceae</taxon>
        <taxon>Methylobacterium</taxon>
    </lineage>
</organism>
<keyword evidence="6" id="KW-0614">Plasmid</keyword>
<dbReference type="PROSITE" id="PS50932">
    <property type="entry name" value="HTH_LACI_2"/>
    <property type="match status" value="1"/>
</dbReference>
<dbReference type="InterPro" id="IPR028082">
    <property type="entry name" value="Peripla_BP_I"/>
</dbReference>
<dbReference type="PANTHER" id="PTHR30146">
    <property type="entry name" value="LACI-RELATED TRANSCRIPTIONAL REPRESSOR"/>
    <property type="match status" value="1"/>
</dbReference>
<dbReference type="GO" id="GO:0003700">
    <property type="term" value="F:DNA-binding transcription factor activity"/>
    <property type="evidence" value="ECO:0007669"/>
    <property type="project" value="TreeGrafter"/>
</dbReference>
<proteinExistence type="predicted"/>
<dbReference type="Pfam" id="PF13377">
    <property type="entry name" value="Peripla_BP_3"/>
    <property type="match status" value="1"/>
</dbReference>
<dbReference type="Proteomes" id="UP000008207">
    <property type="component" value="Plasmid pMNOD02"/>
</dbReference>
<dbReference type="HOGENOM" id="CLU_037628_6_0_5"/>
<keyword evidence="2" id="KW-0805">Transcription regulation</keyword>
<gene>
    <name evidence="6" type="ordered locus">Mnod_8123</name>
</gene>
<evidence type="ECO:0000256" key="3">
    <source>
        <dbReference type="ARBA" id="ARBA00023125"/>
    </source>
</evidence>
<dbReference type="GO" id="GO:0000976">
    <property type="term" value="F:transcription cis-regulatory region binding"/>
    <property type="evidence" value="ECO:0007669"/>
    <property type="project" value="TreeGrafter"/>
</dbReference>
<dbReference type="CDD" id="cd06289">
    <property type="entry name" value="PBP1_MalI-like"/>
    <property type="match status" value="1"/>
</dbReference>
<dbReference type="SUPFAM" id="SSF53822">
    <property type="entry name" value="Periplasmic binding protein-like I"/>
    <property type="match status" value="1"/>
</dbReference>
<dbReference type="InterPro" id="IPR046335">
    <property type="entry name" value="LacI/GalR-like_sensor"/>
</dbReference>
<evidence type="ECO:0000259" key="5">
    <source>
        <dbReference type="PROSITE" id="PS50932"/>
    </source>
</evidence>
<name>B8IX65_METNO</name>
<dbReference type="RefSeq" id="WP_012631307.1">
    <property type="nucleotide sequence ID" value="NC_011887.1"/>
</dbReference>
<dbReference type="EC" id="5.1.1.1" evidence="6"/>
<dbReference type="PROSITE" id="PS00356">
    <property type="entry name" value="HTH_LACI_1"/>
    <property type="match status" value="1"/>
</dbReference>
<dbReference type="Pfam" id="PF00356">
    <property type="entry name" value="LacI"/>
    <property type="match status" value="1"/>
</dbReference>
<dbReference type="SUPFAM" id="SSF47413">
    <property type="entry name" value="lambda repressor-like DNA-binding domains"/>
    <property type="match status" value="1"/>
</dbReference>
<keyword evidence="6" id="KW-0413">Isomerase</keyword>
<keyword evidence="7" id="KW-1185">Reference proteome</keyword>
<dbReference type="InterPro" id="IPR010982">
    <property type="entry name" value="Lambda_DNA-bd_dom_sf"/>
</dbReference>
<dbReference type="GO" id="GO:0008784">
    <property type="term" value="F:alanine racemase activity"/>
    <property type="evidence" value="ECO:0007669"/>
    <property type="project" value="UniProtKB-EC"/>
</dbReference>
<dbReference type="EMBL" id="CP001351">
    <property type="protein sequence ID" value="ACL63106.1"/>
    <property type="molecule type" value="Genomic_DNA"/>
</dbReference>
<evidence type="ECO:0000256" key="2">
    <source>
        <dbReference type="ARBA" id="ARBA00023015"/>
    </source>
</evidence>
<feature type="domain" description="HTH lacI-type" evidence="5">
    <location>
        <begin position="17"/>
        <end position="71"/>
    </location>
</feature>
<reference evidence="7" key="1">
    <citation type="submission" date="2009-01" db="EMBL/GenBank/DDBJ databases">
        <title>Complete sequence of plasmid 2 of Methylobacterium nodulans ORS 2060.</title>
        <authorList>
            <consortium name="US DOE Joint Genome Institute"/>
            <person name="Lucas S."/>
            <person name="Copeland A."/>
            <person name="Lapidus A."/>
            <person name="Glavina del Rio T."/>
            <person name="Dalin E."/>
            <person name="Tice H."/>
            <person name="Bruce D."/>
            <person name="Goodwin L."/>
            <person name="Pitluck S."/>
            <person name="Sims D."/>
            <person name="Brettin T."/>
            <person name="Detter J.C."/>
            <person name="Han C."/>
            <person name="Larimer F."/>
            <person name="Land M."/>
            <person name="Hauser L."/>
            <person name="Kyrpides N."/>
            <person name="Ivanova N."/>
            <person name="Marx C.J."/>
            <person name="Richardson P."/>
        </authorList>
    </citation>
    <scope>NUCLEOTIDE SEQUENCE [LARGE SCALE GENOMIC DNA]</scope>
    <source>
        <strain evidence="7">LMG 21967 / CNCM I-2342 / ORS 2060</strain>
        <plasmid evidence="7">Plasmid pMNOD02</plasmid>
    </source>
</reference>
<dbReference type="CDD" id="cd01392">
    <property type="entry name" value="HTH_LacI"/>
    <property type="match status" value="1"/>
</dbReference>
<dbReference type="SMART" id="SM00354">
    <property type="entry name" value="HTH_LACI"/>
    <property type="match status" value="1"/>
</dbReference>
<dbReference type="OrthoDB" id="7170131at2"/>
<dbReference type="Gene3D" id="3.40.50.2300">
    <property type="match status" value="2"/>
</dbReference>
<dbReference type="InterPro" id="IPR000843">
    <property type="entry name" value="HTH_LacI"/>
</dbReference>